<dbReference type="PANTHER" id="PTHR21666">
    <property type="entry name" value="PEPTIDASE-RELATED"/>
    <property type="match status" value="1"/>
</dbReference>
<evidence type="ECO:0000259" key="3">
    <source>
        <dbReference type="Pfam" id="PF01551"/>
    </source>
</evidence>
<feature type="transmembrane region" description="Helical" evidence="2">
    <location>
        <begin position="20"/>
        <end position="40"/>
    </location>
</feature>
<evidence type="ECO:0000313" key="5">
    <source>
        <dbReference type="Proteomes" id="UP000284395"/>
    </source>
</evidence>
<dbReference type="CDD" id="cd12797">
    <property type="entry name" value="M23_peptidase"/>
    <property type="match status" value="1"/>
</dbReference>
<feature type="region of interest" description="Disordered" evidence="1">
    <location>
        <begin position="98"/>
        <end position="122"/>
    </location>
</feature>
<dbReference type="Gene3D" id="2.70.70.10">
    <property type="entry name" value="Glucose Permease (Domain IIA)"/>
    <property type="match status" value="1"/>
</dbReference>
<feature type="domain" description="M23ase beta-sheet core" evidence="3">
    <location>
        <begin position="258"/>
        <end position="352"/>
    </location>
</feature>
<keyword evidence="2" id="KW-0472">Membrane</keyword>
<keyword evidence="2" id="KW-1133">Transmembrane helix</keyword>
<evidence type="ECO:0000256" key="1">
    <source>
        <dbReference type="SAM" id="MobiDB-lite"/>
    </source>
</evidence>
<dbReference type="FunFam" id="2.70.70.10:FF:000006">
    <property type="entry name" value="M23 family peptidase"/>
    <property type="match status" value="1"/>
</dbReference>
<name>A0A420EEK5_9SPHN</name>
<dbReference type="InterPro" id="IPR016047">
    <property type="entry name" value="M23ase_b-sheet_dom"/>
</dbReference>
<dbReference type="EMBL" id="RAPF01000007">
    <property type="protein sequence ID" value="RKF19125.1"/>
    <property type="molecule type" value="Genomic_DNA"/>
</dbReference>
<dbReference type="InterPro" id="IPR050570">
    <property type="entry name" value="Cell_wall_metabolism_enzyme"/>
</dbReference>
<keyword evidence="5" id="KW-1185">Reference proteome</keyword>
<dbReference type="AlphaFoldDB" id="A0A420EEK5"/>
<accession>A0A420EEK5</accession>
<proteinExistence type="predicted"/>
<gene>
    <name evidence="4" type="ORF">D6851_13815</name>
</gene>
<protein>
    <submittedName>
        <fullName evidence="4">M23 family metallopeptidase</fullName>
    </submittedName>
</protein>
<keyword evidence="2" id="KW-0812">Transmembrane</keyword>
<dbReference type="Proteomes" id="UP000284395">
    <property type="component" value="Unassembled WGS sequence"/>
</dbReference>
<evidence type="ECO:0000256" key="2">
    <source>
        <dbReference type="SAM" id="Phobius"/>
    </source>
</evidence>
<dbReference type="OrthoDB" id="9815245at2"/>
<dbReference type="SUPFAM" id="SSF51261">
    <property type="entry name" value="Duplicated hybrid motif"/>
    <property type="match status" value="1"/>
</dbReference>
<dbReference type="PANTHER" id="PTHR21666:SF270">
    <property type="entry name" value="MUREIN HYDROLASE ACTIVATOR ENVC"/>
    <property type="match status" value="1"/>
</dbReference>
<dbReference type="GO" id="GO:0004222">
    <property type="term" value="F:metalloendopeptidase activity"/>
    <property type="evidence" value="ECO:0007669"/>
    <property type="project" value="TreeGrafter"/>
</dbReference>
<dbReference type="InterPro" id="IPR011055">
    <property type="entry name" value="Dup_hybrid_motif"/>
</dbReference>
<reference evidence="4 5" key="1">
    <citation type="submission" date="2018-09" db="EMBL/GenBank/DDBJ databases">
        <title>Altererythrobacter spongiae sp. nov., isolated from a marine sponge.</title>
        <authorList>
            <person name="Zhuang L."/>
            <person name="Luo L."/>
        </authorList>
    </citation>
    <scope>NUCLEOTIDE SEQUENCE [LARGE SCALE GENOMIC DNA]</scope>
    <source>
        <strain evidence="4 5">HN-Y73</strain>
    </source>
</reference>
<sequence>MRSRGQVRFVTLTSRVQMAAAGIVAALLMAWILSMALMAFSQYRSQHDRTALAKRETQVANAEQSVAHYRDDLGELADDLARRQAFLEEMVDMLPDDLRKDANGQGKETAETKPAVETGTPKNEQHLLDTAAKISAAIPEASSLARLDQRQFAFVDRLTRLVNQRNRKAETAIRALGLSPAVMLASARNAQGGPLEKLSTRRDGSVDPRFERLGLALARLAAYSQALAGVPQVMPVGTASISSGFGYRSDPFTGGGAMHKGIDFRGKRGTPIHAAASGTVSFVGYRSGYGKVVEINHGNGIITRYAHMSAWKSKRGQAVKAGSIIGAMGSTGRSTGPHLHFEVRIHNRAVNPRPFLETAPHVLEKIRAAQHSRTLVAS</sequence>
<comment type="caution">
    <text evidence="4">The sequence shown here is derived from an EMBL/GenBank/DDBJ whole genome shotgun (WGS) entry which is preliminary data.</text>
</comment>
<dbReference type="Pfam" id="PF01551">
    <property type="entry name" value="Peptidase_M23"/>
    <property type="match status" value="1"/>
</dbReference>
<organism evidence="4 5">
    <name type="scientific">Altericroceibacterium spongiae</name>
    <dbReference type="NCBI Taxonomy" id="2320269"/>
    <lineage>
        <taxon>Bacteria</taxon>
        <taxon>Pseudomonadati</taxon>
        <taxon>Pseudomonadota</taxon>
        <taxon>Alphaproteobacteria</taxon>
        <taxon>Sphingomonadales</taxon>
        <taxon>Erythrobacteraceae</taxon>
        <taxon>Altericroceibacterium</taxon>
    </lineage>
</organism>
<evidence type="ECO:0000313" key="4">
    <source>
        <dbReference type="EMBL" id="RKF19125.1"/>
    </source>
</evidence>